<dbReference type="EMBL" id="JABFNT010000035">
    <property type="protein sequence ID" value="NOJ79250.1"/>
    <property type="molecule type" value="Genomic_DNA"/>
</dbReference>
<evidence type="ECO:0000256" key="13">
    <source>
        <dbReference type="ARBA" id="ARBA00040794"/>
    </source>
</evidence>
<evidence type="ECO:0000259" key="17">
    <source>
        <dbReference type="PROSITE" id="PS51462"/>
    </source>
</evidence>
<dbReference type="Gene3D" id="3.90.79.10">
    <property type="entry name" value="Nucleoside Triphosphate Pyrophosphohydrolase"/>
    <property type="match status" value="1"/>
</dbReference>
<dbReference type="InterPro" id="IPR000086">
    <property type="entry name" value="NUDIX_hydrolase_dom"/>
</dbReference>
<evidence type="ECO:0000256" key="4">
    <source>
        <dbReference type="ARBA" id="ARBA00022705"/>
    </source>
</evidence>
<evidence type="ECO:0000256" key="9">
    <source>
        <dbReference type="ARBA" id="ARBA00023204"/>
    </source>
</evidence>
<dbReference type="SUPFAM" id="SSF55811">
    <property type="entry name" value="Nudix"/>
    <property type="match status" value="1"/>
</dbReference>
<dbReference type="GO" id="GO:0044716">
    <property type="term" value="F:8-oxo-GDP phosphatase activity"/>
    <property type="evidence" value="ECO:0007669"/>
    <property type="project" value="TreeGrafter"/>
</dbReference>
<evidence type="ECO:0000256" key="8">
    <source>
        <dbReference type="ARBA" id="ARBA00022842"/>
    </source>
</evidence>
<evidence type="ECO:0000256" key="15">
    <source>
        <dbReference type="ARBA" id="ARBA00041979"/>
    </source>
</evidence>
<evidence type="ECO:0000256" key="2">
    <source>
        <dbReference type="ARBA" id="ARBA00005582"/>
    </source>
</evidence>
<dbReference type="PRINTS" id="PR00502">
    <property type="entry name" value="NUDIXFAMILY"/>
</dbReference>
<dbReference type="EC" id="3.6.1.55" evidence="12"/>
<keyword evidence="5" id="KW-0479">Metal-binding</keyword>
<comment type="caution">
    <text evidence="18">The sequence shown here is derived from an EMBL/GenBank/DDBJ whole genome shotgun (WGS) entry which is preliminary data.</text>
</comment>
<gene>
    <name evidence="18" type="ORF">HNV28_13020</name>
</gene>
<name>A0A7Y4II46_MYXXA</name>
<feature type="domain" description="Nudix hydrolase" evidence="17">
    <location>
        <begin position="7"/>
        <end position="135"/>
    </location>
</feature>
<dbReference type="GO" id="GO:0008413">
    <property type="term" value="F:8-oxo-7,8-dihydroguanosine triphosphate pyrophosphatase activity"/>
    <property type="evidence" value="ECO:0007669"/>
    <property type="project" value="TreeGrafter"/>
</dbReference>
<dbReference type="InterPro" id="IPR015797">
    <property type="entry name" value="NUDIX_hydrolase-like_dom_sf"/>
</dbReference>
<evidence type="ECO:0000256" key="11">
    <source>
        <dbReference type="ARBA" id="ARBA00036904"/>
    </source>
</evidence>
<evidence type="ECO:0000256" key="3">
    <source>
        <dbReference type="ARBA" id="ARBA00022457"/>
    </source>
</evidence>
<comment type="cofactor">
    <cofactor evidence="1">
        <name>Mg(2+)</name>
        <dbReference type="ChEBI" id="CHEBI:18420"/>
    </cofactor>
</comment>
<evidence type="ECO:0000313" key="18">
    <source>
        <dbReference type="EMBL" id="NOJ79250.1"/>
    </source>
</evidence>
<keyword evidence="9" id="KW-0234">DNA repair</keyword>
<proteinExistence type="inferred from homology"/>
<dbReference type="InterPro" id="IPR029119">
    <property type="entry name" value="MutY_C"/>
</dbReference>
<accession>A0A7Y4II46</accession>
<dbReference type="GO" id="GO:0006281">
    <property type="term" value="P:DNA repair"/>
    <property type="evidence" value="ECO:0007669"/>
    <property type="project" value="UniProtKB-KW"/>
</dbReference>
<protein>
    <recommendedName>
        <fullName evidence="13">8-oxo-dGTP diphosphatase</fullName>
        <ecNumber evidence="12">3.6.1.55</ecNumber>
    </recommendedName>
    <alternativeName>
        <fullName evidence="16">7,8-dihydro-8-oxoguanine-triphosphatase</fullName>
    </alternativeName>
    <alternativeName>
        <fullName evidence="15">Mutator protein MutT</fullName>
    </alternativeName>
    <alternativeName>
        <fullName evidence="14">dGTP pyrophosphohydrolase</fullName>
    </alternativeName>
</protein>
<dbReference type="AlphaFoldDB" id="A0A7Y4II46"/>
<keyword evidence="4" id="KW-0235">DNA replication</keyword>
<keyword evidence="8" id="KW-0460">Magnesium</keyword>
<evidence type="ECO:0000256" key="7">
    <source>
        <dbReference type="ARBA" id="ARBA00022801"/>
    </source>
</evidence>
<dbReference type="InterPro" id="IPR020476">
    <property type="entry name" value="Nudix_hydrolase"/>
</dbReference>
<dbReference type="GO" id="GO:0006260">
    <property type="term" value="P:DNA replication"/>
    <property type="evidence" value="ECO:0007669"/>
    <property type="project" value="UniProtKB-KW"/>
</dbReference>
<evidence type="ECO:0000256" key="16">
    <source>
        <dbReference type="ARBA" id="ARBA00042798"/>
    </source>
</evidence>
<dbReference type="InterPro" id="IPR047127">
    <property type="entry name" value="MutT-like"/>
</dbReference>
<organism evidence="18 19">
    <name type="scientific">Myxococcus xanthus</name>
    <dbReference type="NCBI Taxonomy" id="34"/>
    <lineage>
        <taxon>Bacteria</taxon>
        <taxon>Pseudomonadati</taxon>
        <taxon>Myxococcota</taxon>
        <taxon>Myxococcia</taxon>
        <taxon>Myxococcales</taxon>
        <taxon>Cystobacterineae</taxon>
        <taxon>Myxococcaceae</taxon>
        <taxon>Myxococcus</taxon>
    </lineage>
</organism>
<dbReference type="GO" id="GO:0046872">
    <property type="term" value="F:metal ion binding"/>
    <property type="evidence" value="ECO:0007669"/>
    <property type="project" value="UniProtKB-KW"/>
</dbReference>
<dbReference type="RefSeq" id="WP_171441542.1">
    <property type="nucleotide sequence ID" value="NZ_JABFNS010000046.1"/>
</dbReference>
<comment type="similarity">
    <text evidence="2">Belongs to the Nudix hydrolase family.</text>
</comment>
<dbReference type="PROSITE" id="PS51462">
    <property type="entry name" value="NUDIX"/>
    <property type="match status" value="1"/>
</dbReference>
<evidence type="ECO:0000256" key="5">
    <source>
        <dbReference type="ARBA" id="ARBA00022723"/>
    </source>
</evidence>
<dbReference type="PANTHER" id="PTHR47707">
    <property type="entry name" value="8-OXO-DGTP DIPHOSPHATASE"/>
    <property type="match status" value="1"/>
</dbReference>
<evidence type="ECO:0000256" key="6">
    <source>
        <dbReference type="ARBA" id="ARBA00022763"/>
    </source>
</evidence>
<evidence type="ECO:0000256" key="10">
    <source>
        <dbReference type="ARBA" id="ARBA00035861"/>
    </source>
</evidence>
<dbReference type="GO" id="GO:0044715">
    <property type="term" value="F:8-oxo-dGDP phosphatase activity"/>
    <property type="evidence" value="ECO:0007669"/>
    <property type="project" value="TreeGrafter"/>
</dbReference>
<dbReference type="Proteomes" id="UP000533080">
    <property type="component" value="Unassembled WGS sequence"/>
</dbReference>
<evidence type="ECO:0000313" key="19">
    <source>
        <dbReference type="Proteomes" id="UP000533080"/>
    </source>
</evidence>
<keyword evidence="3" id="KW-0515">Mutator protein</keyword>
<sequence>MTAPARRTVRVVAALIPRPEDGRQFLVQQRLPGGSRALLWEFPGGKVEAGETDEAALARECREELDVELVVGRRLWEGQHTYPDLTVELVLFLARIVSGEPQPLGAHALAFHTPAQMQSLPFCEADIPLLDDLVAGRLGALD</sequence>
<dbReference type="Pfam" id="PF14815">
    <property type="entry name" value="NUDIX_4"/>
    <property type="match status" value="1"/>
</dbReference>
<dbReference type="GO" id="GO:0035539">
    <property type="term" value="F:8-oxo-7,8-dihydrodeoxyguanosine triphosphate pyrophosphatase activity"/>
    <property type="evidence" value="ECO:0007669"/>
    <property type="project" value="UniProtKB-EC"/>
</dbReference>
<dbReference type="CDD" id="cd03425">
    <property type="entry name" value="NUDIX_MutT_NudA_like"/>
    <property type="match status" value="1"/>
</dbReference>
<evidence type="ECO:0000256" key="14">
    <source>
        <dbReference type="ARBA" id="ARBA00041592"/>
    </source>
</evidence>
<comment type="catalytic activity">
    <reaction evidence="10">
        <text>8-oxo-dGTP + H2O = 8-oxo-dGMP + diphosphate + H(+)</text>
        <dbReference type="Rhea" id="RHEA:31575"/>
        <dbReference type="ChEBI" id="CHEBI:15377"/>
        <dbReference type="ChEBI" id="CHEBI:15378"/>
        <dbReference type="ChEBI" id="CHEBI:33019"/>
        <dbReference type="ChEBI" id="CHEBI:63224"/>
        <dbReference type="ChEBI" id="CHEBI:77896"/>
        <dbReference type="EC" id="3.6.1.55"/>
    </reaction>
</comment>
<keyword evidence="6" id="KW-0227">DNA damage</keyword>
<evidence type="ECO:0000256" key="1">
    <source>
        <dbReference type="ARBA" id="ARBA00001946"/>
    </source>
</evidence>
<evidence type="ECO:0000256" key="12">
    <source>
        <dbReference type="ARBA" id="ARBA00038905"/>
    </source>
</evidence>
<reference evidence="18 19" key="1">
    <citation type="submission" date="2020-05" db="EMBL/GenBank/DDBJ databases">
        <authorList>
            <person name="Whitworth D."/>
        </authorList>
    </citation>
    <scope>NUCLEOTIDE SEQUENCE [LARGE SCALE GENOMIC DNA]</scope>
    <source>
        <strain evidence="18 19">AM005</strain>
    </source>
</reference>
<comment type="catalytic activity">
    <reaction evidence="11">
        <text>8-oxo-GTP + H2O = 8-oxo-GMP + diphosphate + H(+)</text>
        <dbReference type="Rhea" id="RHEA:67616"/>
        <dbReference type="ChEBI" id="CHEBI:15377"/>
        <dbReference type="ChEBI" id="CHEBI:15378"/>
        <dbReference type="ChEBI" id="CHEBI:33019"/>
        <dbReference type="ChEBI" id="CHEBI:143553"/>
        <dbReference type="ChEBI" id="CHEBI:145694"/>
    </reaction>
</comment>
<dbReference type="PANTHER" id="PTHR47707:SF1">
    <property type="entry name" value="NUDIX HYDROLASE FAMILY PROTEIN"/>
    <property type="match status" value="1"/>
</dbReference>
<keyword evidence="7 18" id="KW-0378">Hydrolase</keyword>